<dbReference type="EMBL" id="MLCB01000014">
    <property type="protein sequence ID" value="OJI95569.1"/>
    <property type="molecule type" value="Genomic_DNA"/>
</dbReference>
<feature type="compositionally biased region" description="Basic and acidic residues" evidence="1">
    <location>
        <begin position="1"/>
        <end position="16"/>
    </location>
</feature>
<evidence type="ECO:0008006" key="4">
    <source>
        <dbReference type="Google" id="ProtNLM"/>
    </source>
</evidence>
<name>A0A1L9P200_9RHOB</name>
<dbReference type="STRING" id="696762.PFRI_01780"/>
<evidence type="ECO:0000256" key="1">
    <source>
        <dbReference type="SAM" id="MobiDB-lite"/>
    </source>
</evidence>
<evidence type="ECO:0000313" key="3">
    <source>
        <dbReference type="Proteomes" id="UP000184514"/>
    </source>
</evidence>
<dbReference type="AlphaFoldDB" id="A0A1L9P200"/>
<sequence>MKNDRNTDGKFSDRNKGRPKGSRNKATIAIESLLEGQAEALTQTAISKALDGDSIALRLCMDRIAPPMKDKPVAFPLPKMRDAMDASQAAGSVLSAVSDGTLTPIEGTRVMGLIDSYRRTLELTDIEQRLQSLESDHAAH</sequence>
<dbReference type="RefSeq" id="WP_072628886.1">
    <property type="nucleotide sequence ID" value="NZ_MLCB01000014.1"/>
</dbReference>
<dbReference type="OrthoDB" id="2086138at2"/>
<proteinExistence type="predicted"/>
<gene>
    <name evidence="2" type="ORF">PFRI_01780</name>
</gene>
<organism evidence="2 3">
    <name type="scientific">Planktotalea frisia</name>
    <dbReference type="NCBI Taxonomy" id="696762"/>
    <lineage>
        <taxon>Bacteria</taxon>
        <taxon>Pseudomonadati</taxon>
        <taxon>Pseudomonadota</taxon>
        <taxon>Alphaproteobacteria</taxon>
        <taxon>Rhodobacterales</taxon>
        <taxon>Paracoccaceae</taxon>
        <taxon>Planktotalea</taxon>
    </lineage>
</organism>
<feature type="region of interest" description="Disordered" evidence="1">
    <location>
        <begin position="1"/>
        <end position="26"/>
    </location>
</feature>
<comment type="caution">
    <text evidence="2">The sequence shown here is derived from an EMBL/GenBank/DDBJ whole genome shotgun (WGS) entry which is preliminary data.</text>
</comment>
<protein>
    <recommendedName>
        <fullName evidence="4">DUF5681 domain-containing protein</fullName>
    </recommendedName>
</protein>
<evidence type="ECO:0000313" key="2">
    <source>
        <dbReference type="EMBL" id="OJI95569.1"/>
    </source>
</evidence>
<reference evidence="2 3" key="1">
    <citation type="submission" date="2016-10" db="EMBL/GenBank/DDBJ databases">
        <title>Genome sequence of Planktotalea frisia SH6-1.</title>
        <authorList>
            <person name="Poehlein A."/>
            <person name="Bakenhus I."/>
            <person name="Voget S."/>
            <person name="Brinkhoff T."/>
            <person name="Simon M."/>
        </authorList>
    </citation>
    <scope>NUCLEOTIDE SEQUENCE [LARGE SCALE GENOMIC DNA]</scope>
    <source>
        <strain evidence="2 3">SH6-1</strain>
    </source>
</reference>
<dbReference type="Proteomes" id="UP000184514">
    <property type="component" value="Unassembled WGS sequence"/>
</dbReference>
<keyword evidence="3" id="KW-1185">Reference proteome</keyword>
<accession>A0A1L9P200</accession>